<dbReference type="Proteomes" id="UP001235744">
    <property type="component" value="Chromosome"/>
</dbReference>
<evidence type="ECO:0008006" key="4">
    <source>
        <dbReference type="Google" id="ProtNLM"/>
    </source>
</evidence>
<proteinExistence type="predicted"/>
<dbReference type="RefSeq" id="WP_219566812.1">
    <property type="nucleotide sequence ID" value="NZ_CP120988.1"/>
</dbReference>
<gene>
    <name evidence="2" type="ORF">P8A19_40145</name>
</gene>
<protein>
    <recommendedName>
        <fullName evidence="4">Lipoprotein</fullName>
    </recommendedName>
</protein>
<sequence length="173" mass="16983">MRVIRVASVALLGAAALGAAAPAALADDGNHNITSFGFTVSPSTVAPGGTVTLNATGCEVPSVTVSSGVFDTVTLEEGHSATARVDDDAKPGAEYDVTFDCKGEKGTTPLTIREGSGHNDHTGSVMPGNGVRAGAGGSLSGMSPGEVGAGAAFVAGALGFGAYKMRRRSGSDA</sequence>
<evidence type="ECO:0000313" key="3">
    <source>
        <dbReference type="Proteomes" id="UP001235744"/>
    </source>
</evidence>
<evidence type="ECO:0000313" key="2">
    <source>
        <dbReference type="EMBL" id="WLQ61265.1"/>
    </source>
</evidence>
<keyword evidence="1" id="KW-0732">Signal</keyword>
<feature type="chain" id="PRO_5046330666" description="Lipoprotein" evidence="1">
    <location>
        <begin position="27"/>
        <end position="173"/>
    </location>
</feature>
<organism evidence="2 3">
    <name type="scientific">Streptomyces poriferorum</name>
    <dbReference type="NCBI Taxonomy" id="2798799"/>
    <lineage>
        <taxon>Bacteria</taxon>
        <taxon>Bacillati</taxon>
        <taxon>Actinomycetota</taxon>
        <taxon>Actinomycetes</taxon>
        <taxon>Kitasatosporales</taxon>
        <taxon>Streptomycetaceae</taxon>
        <taxon>Streptomyces</taxon>
    </lineage>
</organism>
<evidence type="ECO:0000256" key="1">
    <source>
        <dbReference type="SAM" id="SignalP"/>
    </source>
</evidence>
<feature type="signal peptide" evidence="1">
    <location>
        <begin position="1"/>
        <end position="26"/>
    </location>
</feature>
<reference evidence="2 3" key="1">
    <citation type="submission" date="2023-03" db="EMBL/GenBank/DDBJ databases">
        <title>Isolation and description of six Streptomyces strains from soil environments, able to metabolize different microbial glucans.</title>
        <authorList>
            <person name="Widen T."/>
            <person name="Larsbrink J."/>
        </authorList>
    </citation>
    <scope>NUCLEOTIDE SEQUENCE [LARGE SCALE GENOMIC DNA]</scope>
    <source>
        <strain evidence="2 3">Alt2</strain>
    </source>
</reference>
<dbReference type="EMBL" id="CP120988">
    <property type="protein sequence ID" value="WLQ61265.1"/>
    <property type="molecule type" value="Genomic_DNA"/>
</dbReference>
<accession>A0ABY9J0C9</accession>
<name>A0ABY9J0C9_9ACTN</name>
<keyword evidence="3" id="KW-1185">Reference proteome</keyword>